<proteinExistence type="predicted"/>
<sequence length="35" mass="4245">MVSPCLEEEAQEAFEQDFPSVQWLSSRWTFMEDYK</sequence>
<accession>A0A482JKQ8</accession>
<organism evidence="1 2">
    <name type="scientific">Gordonia phage BrutonGaster</name>
    <dbReference type="NCBI Taxonomy" id="2530116"/>
    <lineage>
        <taxon>Viruses</taxon>
        <taxon>Duplodnaviria</taxon>
        <taxon>Heunggongvirae</taxon>
        <taxon>Uroviricota</taxon>
        <taxon>Caudoviricetes</taxon>
        <taxon>Oneupvirus</taxon>
        <taxon>Oneupvirus brutongaster</taxon>
    </lineage>
</organism>
<dbReference type="KEGG" id="vg:55012073"/>
<reference evidence="1 2" key="1">
    <citation type="submission" date="2019-02" db="EMBL/GenBank/DDBJ databases">
        <authorList>
            <person name="Rowley M."/>
            <person name="Stucki C."/>
            <person name="Ghiringhelli B."/>
            <person name="Naegele L."/>
            <person name="Emmons C.B."/>
            <person name="Slowan-Pomeroy T."/>
            <person name="Briggs L.A."/>
            <person name="Garlena R.A."/>
            <person name="Russell D.A."/>
            <person name="Pope W.H."/>
            <person name="Molloy S.D."/>
            <person name="Jacobs-Sera D."/>
            <person name="Hatfull G.F."/>
        </authorList>
    </citation>
    <scope>NUCLEOTIDE SEQUENCE [LARGE SCALE GENOMIC DNA]</scope>
</reference>
<dbReference type="RefSeq" id="YP_009820631.1">
    <property type="nucleotide sequence ID" value="NC_048169.1"/>
</dbReference>
<dbReference type="EMBL" id="MK524501">
    <property type="protein sequence ID" value="QBP33332.1"/>
    <property type="molecule type" value="Genomic_DNA"/>
</dbReference>
<evidence type="ECO:0000313" key="1">
    <source>
        <dbReference type="EMBL" id="QBP33332.1"/>
    </source>
</evidence>
<gene>
    <name evidence="1" type="primary">117</name>
    <name evidence="1" type="ORF">SEA_BRUTONGASTER_117</name>
</gene>
<dbReference type="Proteomes" id="UP000295568">
    <property type="component" value="Segment"/>
</dbReference>
<protein>
    <submittedName>
        <fullName evidence="1">Uncharacterized protein</fullName>
    </submittedName>
</protein>
<evidence type="ECO:0000313" key="2">
    <source>
        <dbReference type="Proteomes" id="UP000295568"/>
    </source>
</evidence>
<keyword evidence="2" id="KW-1185">Reference proteome</keyword>
<dbReference type="GeneID" id="55012073"/>
<name>A0A482JKQ8_9CAUD</name>